<feature type="transmembrane region" description="Helical" evidence="9">
    <location>
        <begin position="150"/>
        <end position="170"/>
    </location>
</feature>
<sequence>MILVKFNVKTIIKEYPKYFVLDLLIWLLAHNIPLVLSYLIKLYFDLNQNNNLLIIVFLYTIIFLLRFPLIKLGADIDIKAQHKWANVMYERIISKCLESRKVSDSNNQIFIDIIQNDVNSIVSYISYGIDTVCNVFASIIAFIIIASINIYVAIVILVVPILIFFILNILKDKLYEKSVAIRNNETNLIKIYQDAIGEGRKIRIESLENKYFDIYNQHLKKNKSDKFKYSYFNIMINTINQCLVDLNLIAILLAVIYFRNFSVGDLALLISYSFIINDLSTYVSTFVVINNDLKVSLDSFNDKLNLNLCKDKSSFNVDKILNSISLGKVNVLIGENGSGKSRILKELASNREYCLVLKKSSVLSEDLYENIVTDSKPNRYREIVDIFSLNDLKDRKKLINDELSGGQIDRIAIARTLISGKDVILIDNNLFSIDFAIRSLIFEEFENTGKTFLFTDTKYRNEYKNFNIIYLKDCEIKCNTKVK</sequence>
<dbReference type="InterPro" id="IPR003439">
    <property type="entry name" value="ABC_transporter-like_ATP-bd"/>
</dbReference>
<accession>A0A6N7VTI6</accession>
<feature type="transmembrane region" description="Helical" evidence="9">
    <location>
        <begin position="124"/>
        <end position="144"/>
    </location>
</feature>
<comment type="similarity">
    <text evidence="2">Belongs to the ABC transporter superfamily. ABCC family. Conjugate transporter (TC 3.A.1.208) subfamily.</text>
</comment>
<name>A0A6N7VTI6_9FIRM</name>
<keyword evidence="5" id="KW-0547">Nucleotide-binding</keyword>
<dbReference type="Proteomes" id="UP000441925">
    <property type="component" value="Unassembled WGS sequence"/>
</dbReference>
<keyword evidence="7 9" id="KW-1133">Transmembrane helix</keyword>
<gene>
    <name evidence="11" type="ORF">FYJ26_01650</name>
</gene>
<evidence type="ECO:0000256" key="1">
    <source>
        <dbReference type="ARBA" id="ARBA00004651"/>
    </source>
</evidence>
<dbReference type="SUPFAM" id="SSF52540">
    <property type="entry name" value="P-loop containing nucleoside triphosphate hydrolases"/>
    <property type="match status" value="1"/>
</dbReference>
<dbReference type="AlphaFoldDB" id="A0A6N7VTI6"/>
<dbReference type="InterPro" id="IPR027417">
    <property type="entry name" value="P-loop_NTPase"/>
</dbReference>
<comment type="caution">
    <text evidence="11">The sequence shown here is derived from an EMBL/GenBank/DDBJ whole genome shotgun (WGS) entry which is preliminary data.</text>
</comment>
<feature type="transmembrane region" description="Helical" evidence="9">
    <location>
        <begin position="52"/>
        <end position="69"/>
    </location>
</feature>
<dbReference type="InterPro" id="IPR050173">
    <property type="entry name" value="ABC_transporter_C-like"/>
</dbReference>
<proteinExistence type="inferred from homology"/>
<dbReference type="EMBL" id="VULQ01000002">
    <property type="protein sequence ID" value="MSS77137.1"/>
    <property type="molecule type" value="Genomic_DNA"/>
</dbReference>
<keyword evidence="4 9" id="KW-0812">Transmembrane</keyword>
<feature type="domain" description="ABC transmembrane type-1" evidence="10">
    <location>
        <begin position="32"/>
        <end position="276"/>
    </location>
</feature>
<dbReference type="PANTHER" id="PTHR24223">
    <property type="entry name" value="ATP-BINDING CASSETTE SUB-FAMILY C"/>
    <property type="match status" value="1"/>
</dbReference>
<evidence type="ECO:0000256" key="5">
    <source>
        <dbReference type="ARBA" id="ARBA00022741"/>
    </source>
</evidence>
<evidence type="ECO:0000256" key="2">
    <source>
        <dbReference type="ARBA" id="ARBA00009726"/>
    </source>
</evidence>
<dbReference type="Gene3D" id="1.20.1560.10">
    <property type="entry name" value="ABC transporter type 1, transmembrane domain"/>
    <property type="match status" value="1"/>
</dbReference>
<keyword evidence="3" id="KW-0813">Transport</keyword>
<evidence type="ECO:0000256" key="6">
    <source>
        <dbReference type="ARBA" id="ARBA00022840"/>
    </source>
</evidence>
<evidence type="ECO:0000313" key="11">
    <source>
        <dbReference type="EMBL" id="MSS77137.1"/>
    </source>
</evidence>
<protein>
    <submittedName>
        <fullName evidence="11">ABC transporter ATP-binding protein</fullName>
    </submittedName>
</protein>
<evidence type="ECO:0000313" key="12">
    <source>
        <dbReference type="Proteomes" id="UP000441925"/>
    </source>
</evidence>
<reference evidence="11 12" key="1">
    <citation type="submission" date="2019-08" db="EMBL/GenBank/DDBJ databases">
        <title>In-depth cultivation of the pig gut microbiome towards novel bacterial diversity and tailored functional studies.</title>
        <authorList>
            <person name="Wylensek D."/>
            <person name="Hitch T.C.A."/>
            <person name="Clavel T."/>
        </authorList>
    </citation>
    <scope>NUCLEOTIDE SEQUENCE [LARGE SCALE GENOMIC DNA]</scope>
    <source>
        <strain evidence="11 12">WCA-380-WT-2B</strain>
    </source>
</reference>
<dbReference type="GO" id="GO:0140359">
    <property type="term" value="F:ABC-type transporter activity"/>
    <property type="evidence" value="ECO:0007669"/>
    <property type="project" value="InterPro"/>
</dbReference>
<evidence type="ECO:0000256" key="4">
    <source>
        <dbReference type="ARBA" id="ARBA00022692"/>
    </source>
</evidence>
<evidence type="ECO:0000256" key="7">
    <source>
        <dbReference type="ARBA" id="ARBA00022989"/>
    </source>
</evidence>
<keyword evidence="12" id="KW-1185">Reference proteome</keyword>
<dbReference type="InterPro" id="IPR036640">
    <property type="entry name" value="ABC1_TM_sf"/>
</dbReference>
<dbReference type="GO" id="GO:0016887">
    <property type="term" value="F:ATP hydrolysis activity"/>
    <property type="evidence" value="ECO:0007669"/>
    <property type="project" value="InterPro"/>
</dbReference>
<evidence type="ECO:0000256" key="3">
    <source>
        <dbReference type="ARBA" id="ARBA00022448"/>
    </source>
</evidence>
<evidence type="ECO:0000256" key="8">
    <source>
        <dbReference type="ARBA" id="ARBA00023136"/>
    </source>
</evidence>
<dbReference type="SUPFAM" id="SSF90123">
    <property type="entry name" value="ABC transporter transmembrane region"/>
    <property type="match status" value="1"/>
</dbReference>
<feature type="transmembrane region" description="Helical" evidence="9">
    <location>
        <begin position="20"/>
        <end position="40"/>
    </location>
</feature>
<dbReference type="Pfam" id="PF00664">
    <property type="entry name" value="ABC_membrane"/>
    <property type="match status" value="1"/>
</dbReference>
<dbReference type="GO" id="GO:0005524">
    <property type="term" value="F:ATP binding"/>
    <property type="evidence" value="ECO:0007669"/>
    <property type="project" value="UniProtKB-KW"/>
</dbReference>
<dbReference type="PROSITE" id="PS50929">
    <property type="entry name" value="ABC_TM1F"/>
    <property type="match status" value="1"/>
</dbReference>
<evidence type="ECO:0000259" key="10">
    <source>
        <dbReference type="PROSITE" id="PS50929"/>
    </source>
</evidence>
<evidence type="ECO:0000256" key="9">
    <source>
        <dbReference type="SAM" id="Phobius"/>
    </source>
</evidence>
<feature type="transmembrane region" description="Helical" evidence="9">
    <location>
        <begin position="269"/>
        <end position="289"/>
    </location>
</feature>
<keyword evidence="6 11" id="KW-0067">ATP-binding</keyword>
<organism evidence="11 12">
    <name type="scientific">Anaerococcus porci</name>
    <dbReference type="NCBI Taxonomy" id="2652269"/>
    <lineage>
        <taxon>Bacteria</taxon>
        <taxon>Bacillati</taxon>
        <taxon>Bacillota</taxon>
        <taxon>Tissierellia</taxon>
        <taxon>Tissierellales</taxon>
        <taxon>Peptoniphilaceae</taxon>
        <taxon>Anaerococcus</taxon>
    </lineage>
</organism>
<dbReference type="PANTHER" id="PTHR24223:SF456">
    <property type="entry name" value="MULTIDRUG RESISTANCE-ASSOCIATED PROTEIN LETHAL(2)03659"/>
    <property type="match status" value="1"/>
</dbReference>
<dbReference type="GO" id="GO:0005886">
    <property type="term" value="C:plasma membrane"/>
    <property type="evidence" value="ECO:0007669"/>
    <property type="project" value="UniProtKB-SubCell"/>
</dbReference>
<feature type="transmembrane region" description="Helical" evidence="9">
    <location>
        <begin position="231"/>
        <end position="257"/>
    </location>
</feature>
<dbReference type="InterPro" id="IPR011527">
    <property type="entry name" value="ABC1_TM_dom"/>
</dbReference>
<keyword evidence="8 9" id="KW-0472">Membrane</keyword>
<comment type="subcellular location">
    <subcellularLocation>
        <location evidence="1">Cell membrane</location>
        <topology evidence="1">Multi-pass membrane protein</topology>
    </subcellularLocation>
</comment>
<dbReference type="Pfam" id="PF00005">
    <property type="entry name" value="ABC_tran"/>
    <property type="match status" value="1"/>
</dbReference>
<dbReference type="Gene3D" id="3.40.50.300">
    <property type="entry name" value="P-loop containing nucleotide triphosphate hydrolases"/>
    <property type="match status" value="1"/>
</dbReference>